<organism evidence="16 17">
    <name type="scientific">Castanea mollissima</name>
    <name type="common">Chinese chestnut</name>
    <dbReference type="NCBI Taxonomy" id="60419"/>
    <lineage>
        <taxon>Eukaryota</taxon>
        <taxon>Viridiplantae</taxon>
        <taxon>Streptophyta</taxon>
        <taxon>Embryophyta</taxon>
        <taxon>Tracheophyta</taxon>
        <taxon>Spermatophyta</taxon>
        <taxon>Magnoliopsida</taxon>
        <taxon>eudicotyledons</taxon>
        <taxon>Gunneridae</taxon>
        <taxon>Pentapetalae</taxon>
        <taxon>rosids</taxon>
        <taxon>fabids</taxon>
        <taxon>Fagales</taxon>
        <taxon>Fagaceae</taxon>
        <taxon>Castanea</taxon>
    </lineage>
</organism>
<dbReference type="OrthoDB" id="1730390at2759"/>
<keyword evidence="12" id="KW-0472">Membrane</keyword>
<evidence type="ECO:0000256" key="5">
    <source>
        <dbReference type="ARBA" id="ARBA00022448"/>
    </source>
</evidence>
<evidence type="ECO:0000256" key="10">
    <source>
        <dbReference type="ARBA" id="ARBA00022982"/>
    </source>
</evidence>
<dbReference type="GO" id="GO:0071949">
    <property type="term" value="F:FAD binding"/>
    <property type="evidence" value="ECO:0007669"/>
    <property type="project" value="InterPro"/>
</dbReference>
<evidence type="ECO:0000256" key="12">
    <source>
        <dbReference type="ARBA" id="ARBA00023136"/>
    </source>
</evidence>
<name>A0A8J4R909_9ROSI</name>
<evidence type="ECO:0000256" key="8">
    <source>
        <dbReference type="ARBA" id="ARBA00022824"/>
    </source>
</evidence>
<comment type="subunit">
    <text evidence="4">May function both as a monomer and a homodimer.</text>
</comment>
<dbReference type="GO" id="GO:0005789">
    <property type="term" value="C:endoplasmic reticulum membrane"/>
    <property type="evidence" value="ECO:0007669"/>
    <property type="project" value="UniProtKB-SubCell"/>
</dbReference>
<keyword evidence="17" id="KW-1185">Reference proteome</keyword>
<gene>
    <name evidence="16" type="ORF">CMV_015785</name>
</gene>
<keyword evidence="15" id="KW-0676">Redox-active center</keyword>
<evidence type="ECO:0000256" key="1">
    <source>
        <dbReference type="ARBA" id="ARBA00001974"/>
    </source>
</evidence>
<dbReference type="GO" id="GO:0016972">
    <property type="term" value="F:thiol oxidase activity"/>
    <property type="evidence" value="ECO:0007669"/>
    <property type="project" value="InterPro"/>
</dbReference>
<evidence type="ECO:0000256" key="4">
    <source>
        <dbReference type="ARBA" id="ARBA00011802"/>
    </source>
</evidence>
<keyword evidence="7" id="KW-0732">Signal</keyword>
<comment type="similarity">
    <text evidence="3">Belongs to the EROs family.</text>
</comment>
<evidence type="ECO:0000256" key="13">
    <source>
        <dbReference type="ARBA" id="ARBA00023157"/>
    </source>
</evidence>
<dbReference type="SUPFAM" id="SSF110019">
    <property type="entry name" value="ERO1-like"/>
    <property type="match status" value="1"/>
</dbReference>
<keyword evidence="5" id="KW-0813">Transport</keyword>
<keyword evidence="9" id="KW-0274">FAD</keyword>
<evidence type="ECO:0000256" key="6">
    <source>
        <dbReference type="ARBA" id="ARBA00022630"/>
    </source>
</evidence>
<keyword evidence="8" id="KW-0256">Endoplasmic reticulum</keyword>
<evidence type="ECO:0000256" key="7">
    <source>
        <dbReference type="ARBA" id="ARBA00022729"/>
    </source>
</evidence>
<keyword evidence="6" id="KW-0285">Flavoprotein</keyword>
<proteinExistence type="inferred from homology"/>
<dbReference type="PANTHER" id="PTHR12613">
    <property type="entry name" value="ERO1-RELATED"/>
    <property type="match status" value="1"/>
</dbReference>
<keyword evidence="14" id="KW-0325">Glycoprotein</keyword>
<evidence type="ECO:0000313" key="16">
    <source>
        <dbReference type="EMBL" id="KAF3959389.1"/>
    </source>
</evidence>
<dbReference type="Proteomes" id="UP000737018">
    <property type="component" value="Unassembled WGS sequence"/>
</dbReference>
<keyword evidence="11" id="KW-0560">Oxidoreductase</keyword>
<dbReference type="PANTHER" id="PTHR12613:SF0">
    <property type="entry name" value="ERO1-LIKE PROTEIN"/>
    <property type="match status" value="1"/>
</dbReference>
<feature type="non-terminal residue" evidence="16">
    <location>
        <position position="1"/>
    </location>
</feature>
<dbReference type="GO" id="GO:0034975">
    <property type="term" value="P:protein folding in endoplasmic reticulum"/>
    <property type="evidence" value="ECO:0007669"/>
    <property type="project" value="InterPro"/>
</dbReference>
<dbReference type="InterPro" id="IPR037192">
    <property type="entry name" value="ERO1-like_sf"/>
</dbReference>
<evidence type="ECO:0000256" key="14">
    <source>
        <dbReference type="ARBA" id="ARBA00023180"/>
    </source>
</evidence>
<keyword evidence="10" id="KW-0249">Electron transport</keyword>
<evidence type="ECO:0000256" key="3">
    <source>
        <dbReference type="ARBA" id="ARBA00008277"/>
    </source>
</evidence>
<comment type="cofactor">
    <cofactor evidence="1">
        <name>FAD</name>
        <dbReference type="ChEBI" id="CHEBI:57692"/>
    </cofactor>
</comment>
<dbReference type="GO" id="GO:0015035">
    <property type="term" value="F:protein-disulfide reductase activity"/>
    <property type="evidence" value="ECO:0007669"/>
    <property type="project" value="InterPro"/>
</dbReference>
<evidence type="ECO:0000256" key="9">
    <source>
        <dbReference type="ARBA" id="ARBA00022827"/>
    </source>
</evidence>
<keyword evidence="13" id="KW-1015">Disulfide bond</keyword>
<comment type="caution">
    <text evidence="16">The sequence shown here is derived from an EMBL/GenBank/DDBJ whole genome shotgun (WGS) entry which is preliminary data.</text>
</comment>
<comment type="subcellular location">
    <subcellularLocation>
        <location evidence="2">Endoplasmic reticulum membrane</location>
        <topology evidence="2">Peripheral membrane protein</topology>
        <orientation evidence="2">Lumenal side</orientation>
    </subcellularLocation>
</comment>
<evidence type="ECO:0000256" key="15">
    <source>
        <dbReference type="ARBA" id="ARBA00023284"/>
    </source>
</evidence>
<sequence>YTEIVGDCCCNHETVDCLNEEVLRCIHRSKSLLKPHSSSISSGLMDCVGCKKCCMWGKLQVLGLGTALKILFSVDGQEHSDQTLPLQWNEVIAVMNFLNRLRVCQICP</sequence>
<protein>
    <submittedName>
        <fullName evidence="16">Uncharacterized protein</fullName>
    </submittedName>
</protein>
<dbReference type="InterPro" id="IPR007266">
    <property type="entry name" value="Ero1"/>
</dbReference>
<evidence type="ECO:0000256" key="11">
    <source>
        <dbReference type="ARBA" id="ARBA00023002"/>
    </source>
</evidence>
<dbReference type="EMBL" id="JRKL02002341">
    <property type="protein sequence ID" value="KAF3959389.1"/>
    <property type="molecule type" value="Genomic_DNA"/>
</dbReference>
<evidence type="ECO:0000313" key="17">
    <source>
        <dbReference type="Proteomes" id="UP000737018"/>
    </source>
</evidence>
<dbReference type="Pfam" id="PF04137">
    <property type="entry name" value="ERO1"/>
    <property type="match status" value="1"/>
</dbReference>
<accession>A0A8J4R909</accession>
<reference evidence="16" key="1">
    <citation type="submission" date="2020-03" db="EMBL/GenBank/DDBJ databases">
        <title>Castanea mollissima Vanexum genome sequencing.</title>
        <authorList>
            <person name="Staton M."/>
        </authorList>
    </citation>
    <scope>NUCLEOTIDE SEQUENCE</scope>
    <source>
        <tissue evidence="16">Leaf</tissue>
    </source>
</reference>
<dbReference type="AlphaFoldDB" id="A0A8J4R909"/>
<evidence type="ECO:0000256" key="2">
    <source>
        <dbReference type="ARBA" id="ARBA00004367"/>
    </source>
</evidence>